<name>A0A821JPM5_9BILA</name>
<organism evidence="2 3">
    <name type="scientific">Rotaria socialis</name>
    <dbReference type="NCBI Taxonomy" id="392032"/>
    <lineage>
        <taxon>Eukaryota</taxon>
        <taxon>Metazoa</taxon>
        <taxon>Spiralia</taxon>
        <taxon>Gnathifera</taxon>
        <taxon>Rotifera</taxon>
        <taxon>Eurotatoria</taxon>
        <taxon>Bdelloidea</taxon>
        <taxon>Philodinida</taxon>
        <taxon>Philodinidae</taxon>
        <taxon>Rotaria</taxon>
    </lineage>
</organism>
<protein>
    <recommendedName>
        <fullName evidence="1">EH domain-containing protein</fullName>
    </recommendedName>
</protein>
<gene>
    <name evidence="2" type="ORF">UJA718_LOCUS37215</name>
</gene>
<sequence>MAGDWRINAEERARYESYFQQCGPTQGYLLGEQARDFFVKSGLPGDILRKI</sequence>
<dbReference type="Proteomes" id="UP000663873">
    <property type="component" value="Unassembled WGS sequence"/>
</dbReference>
<proteinExistence type="predicted"/>
<evidence type="ECO:0000259" key="1">
    <source>
        <dbReference type="PROSITE" id="PS50031"/>
    </source>
</evidence>
<dbReference type="SUPFAM" id="SSF47473">
    <property type="entry name" value="EF-hand"/>
    <property type="match status" value="1"/>
</dbReference>
<evidence type="ECO:0000313" key="2">
    <source>
        <dbReference type="EMBL" id="CAF4720326.1"/>
    </source>
</evidence>
<accession>A0A821JPM5</accession>
<keyword evidence="3" id="KW-1185">Reference proteome</keyword>
<dbReference type="Pfam" id="PF12763">
    <property type="entry name" value="EH"/>
    <property type="match status" value="1"/>
</dbReference>
<dbReference type="InterPro" id="IPR000261">
    <property type="entry name" value="EH_dom"/>
</dbReference>
<dbReference type="InterPro" id="IPR011992">
    <property type="entry name" value="EF-hand-dom_pair"/>
</dbReference>
<comment type="caution">
    <text evidence="2">The sequence shown here is derived from an EMBL/GenBank/DDBJ whole genome shotgun (WGS) entry which is preliminary data.</text>
</comment>
<dbReference type="Gene3D" id="1.10.238.10">
    <property type="entry name" value="EF-hand"/>
    <property type="match status" value="1"/>
</dbReference>
<feature type="domain" description="EH" evidence="1">
    <location>
        <begin position="11"/>
        <end position="51"/>
    </location>
</feature>
<reference evidence="2" key="1">
    <citation type="submission" date="2021-02" db="EMBL/GenBank/DDBJ databases">
        <authorList>
            <person name="Nowell W R."/>
        </authorList>
    </citation>
    <scope>NUCLEOTIDE SEQUENCE</scope>
</reference>
<dbReference type="AlphaFoldDB" id="A0A821JPM5"/>
<evidence type="ECO:0000313" key="3">
    <source>
        <dbReference type="Proteomes" id="UP000663873"/>
    </source>
</evidence>
<dbReference type="EMBL" id="CAJOBP010036754">
    <property type="protein sequence ID" value="CAF4720326.1"/>
    <property type="molecule type" value="Genomic_DNA"/>
</dbReference>
<feature type="non-terminal residue" evidence="2">
    <location>
        <position position="1"/>
    </location>
</feature>
<dbReference type="PROSITE" id="PS50031">
    <property type="entry name" value="EH"/>
    <property type="match status" value="1"/>
</dbReference>